<name>A0A0G0PZ93_9BACT</name>
<gene>
    <name evidence="1" type="ORF">UT63_C0020G0023</name>
</gene>
<accession>A0A0G0PZ93</accession>
<proteinExistence type="predicted"/>
<dbReference type="AlphaFoldDB" id="A0A0G0PZ93"/>
<sequence length="89" mass="10563">MILDVLPGSELWDNLKGKFKPNWGKNSYREPEWIPAGLSKEFLIKAQEKAFRQFYLRLSVLGRLVRLIKIKQIKFLVKRLKDYRLIGKS</sequence>
<evidence type="ECO:0000313" key="1">
    <source>
        <dbReference type="EMBL" id="KKR33253.1"/>
    </source>
</evidence>
<dbReference type="EMBL" id="LBXN01000020">
    <property type="protein sequence ID" value="KKR33253.1"/>
    <property type="molecule type" value="Genomic_DNA"/>
</dbReference>
<dbReference type="Proteomes" id="UP000034539">
    <property type="component" value="Unassembled WGS sequence"/>
</dbReference>
<organism evidence="1 2">
    <name type="scientific">Candidatus Gottesmanbacteria bacterium GW2011_GWC2_39_8</name>
    <dbReference type="NCBI Taxonomy" id="1618450"/>
    <lineage>
        <taxon>Bacteria</taxon>
        <taxon>Candidatus Gottesmaniibacteriota</taxon>
    </lineage>
</organism>
<reference evidence="1 2" key="1">
    <citation type="journal article" date="2015" name="Nature">
        <title>rRNA introns, odd ribosomes, and small enigmatic genomes across a large radiation of phyla.</title>
        <authorList>
            <person name="Brown C.T."/>
            <person name="Hug L.A."/>
            <person name="Thomas B.C."/>
            <person name="Sharon I."/>
            <person name="Castelle C.J."/>
            <person name="Singh A."/>
            <person name="Wilkins M.J."/>
            <person name="Williams K.H."/>
            <person name="Banfield J.F."/>
        </authorList>
    </citation>
    <scope>NUCLEOTIDE SEQUENCE [LARGE SCALE GENOMIC DNA]</scope>
</reference>
<comment type="caution">
    <text evidence="1">The sequence shown here is derived from an EMBL/GenBank/DDBJ whole genome shotgun (WGS) entry which is preliminary data.</text>
</comment>
<evidence type="ECO:0000313" key="2">
    <source>
        <dbReference type="Proteomes" id="UP000034539"/>
    </source>
</evidence>
<protein>
    <submittedName>
        <fullName evidence="1">Uncharacterized protein</fullName>
    </submittedName>
</protein>